<organism evidence="2">
    <name type="scientific">Cladocopium goreaui</name>
    <dbReference type="NCBI Taxonomy" id="2562237"/>
    <lineage>
        <taxon>Eukaryota</taxon>
        <taxon>Sar</taxon>
        <taxon>Alveolata</taxon>
        <taxon>Dinophyceae</taxon>
        <taxon>Suessiales</taxon>
        <taxon>Symbiodiniaceae</taxon>
        <taxon>Cladocopium</taxon>
    </lineage>
</organism>
<evidence type="ECO:0000313" key="4">
    <source>
        <dbReference type="Proteomes" id="UP001152797"/>
    </source>
</evidence>
<evidence type="ECO:0000256" key="1">
    <source>
        <dbReference type="SAM" id="MobiDB-lite"/>
    </source>
</evidence>
<protein>
    <submittedName>
        <fullName evidence="3">Arylmalonate decarboxylase</fullName>
    </submittedName>
</protein>
<proteinExistence type="predicted"/>
<keyword evidence="4" id="KW-1185">Reference proteome</keyword>
<evidence type="ECO:0000313" key="2">
    <source>
        <dbReference type="EMBL" id="CAI4008348.1"/>
    </source>
</evidence>
<dbReference type="InterPro" id="IPR053714">
    <property type="entry name" value="Iso_Racemase_Enz_sf"/>
</dbReference>
<dbReference type="InterPro" id="IPR026286">
    <property type="entry name" value="MaiA/AMDase"/>
</dbReference>
<gene>
    <name evidence="2" type="ORF">C1SCF055_LOCUS33799</name>
</gene>
<evidence type="ECO:0000313" key="3">
    <source>
        <dbReference type="EMBL" id="CAL4795660.1"/>
    </source>
</evidence>
<dbReference type="Proteomes" id="UP001152797">
    <property type="component" value="Unassembled WGS sequence"/>
</dbReference>
<dbReference type="EMBL" id="CAMXCT030004257">
    <property type="protein sequence ID" value="CAL4795660.1"/>
    <property type="molecule type" value="Genomic_DNA"/>
</dbReference>
<comment type="caution">
    <text evidence="2">The sequence shown here is derived from an EMBL/GenBank/DDBJ whole genome shotgun (WGS) entry which is preliminary data.</text>
</comment>
<dbReference type="Gene3D" id="3.40.50.12500">
    <property type="match status" value="1"/>
</dbReference>
<feature type="region of interest" description="Disordered" evidence="1">
    <location>
        <begin position="1"/>
        <end position="39"/>
    </location>
</feature>
<dbReference type="Pfam" id="PF17645">
    <property type="entry name" value="Amdase"/>
    <property type="match status" value="1"/>
</dbReference>
<name>A0A9P1DE59_9DINO</name>
<dbReference type="EMBL" id="CAMXCT010004257">
    <property type="protein sequence ID" value="CAI4008348.1"/>
    <property type="molecule type" value="Genomic_DNA"/>
</dbReference>
<reference evidence="3 4" key="2">
    <citation type="submission" date="2024-05" db="EMBL/GenBank/DDBJ databases">
        <authorList>
            <person name="Chen Y."/>
            <person name="Shah S."/>
            <person name="Dougan E. K."/>
            <person name="Thang M."/>
            <person name="Chan C."/>
        </authorList>
    </citation>
    <scope>NUCLEOTIDE SEQUENCE [LARGE SCALE GENOMIC DNA]</scope>
</reference>
<dbReference type="PANTHER" id="PTHR40267">
    <property type="entry name" value="BLR3294 PROTEIN"/>
    <property type="match status" value="1"/>
</dbReference>
<feature type="compositionally biased region" description="Basic and acidic residues" evidence="1">
    <location>
        <begin position="1"/>
        <end position="37"/>
    </location>
</feature>
<sequence>MDGGEERASKRLRQETNEQKPVDGVTDFKKGQRDFTPKSDTGTAICADFTSKEKEYTNGVIAPNRWRSHQGQLTGEVVRIPDVDSGYPKSVYPTEWEDGQVLPKSVDSFEIGNGFPDQNEFKMKFGVIIPSTNTTVEYDFWNMVMSNREVCKGIGFHTSGILIDSPKLATDEDMLNFLTMFRKQLFTTVDRLMTAEPQYIIMGMSLETFFGGWEGNKELKGELSQRTGLNVATGAEACKASLSKFGAKRITVLTPYQEIGDRNVVKFFSEIGFEVVRIAGLKCGSATDIAHVPEAWCEKVIRENLVIPGIDAIVQCGTNLSMVPLAERLEKELDIPIIAINVACLWFAMREVGIDLKLSGCTRLFREH</sequence>
<dbReference type="EMBL" id="CAMXCT020004257">
    <property type="protein sequence ID" value="CAL1161723.1"/>
    <property type="molecule type" value="Genomic_DNA"/>
</dbReference>
<dbReference type="AlphaFoldDB" id="A0A9P1DE59"/>
<dbReference type="PANTHER" id="PTHR40267:SF1">
    <property type="entry name" value="BLR3294 PROTEIN"/>
    <property type="match status" value="1"/>
</dbReference>
<dbReference type="OrthoDB" id="414270at2759"/>
<reference evidence="2" key="1">
    <citation type="submission" date="2022-10" db="EMBL/GenBank/DDBJ databases">
        <authorList>
            <person name="Chen Y."/>
            <person name="Dougan E. K."/>
            <person name="Chan C."/>
            <person name="Rhodes N."/>
            <person name="Thang M."/>
        </authorList>
    </citation>
    <scope>NUCLEOTIDE SEQUENCE</scope>
</reference>
<accession>A0A9P1DE59</accession>